<dbReference type="EMBL" id="UHJJ01000007">
    <property type="protein sequence ID" value="SUQ14602.1"/>
    <property type="molecule type" value="Genomic_DNA"/>
</dbReference>
<dbReference type="Gene3D" id="2.40.30.200">
    <property type="match status" value="1"/>
</dbReference>
<evidence type="ECO:0000313" key="3">
    <source>
        <dbReference type="Proteomes" id="UP000254051"/>
    </source>
</evidence>
<name>A0A315ZWV9_9FIRM</name>
<reference evidence="3" key="1">
    <citation type="submission" date="2017-07" db="EMBL/GenBank/DDBJ databases">
        <authorList>
            <person name="Varghese N."/>
            <person name="Submissions S."/>
        </authorList>
    </citation>
    <scope>NUCLEOTIDE SEQUENCE [LARGE SCALE GENOMIC DNA]</scope>
    <source>
        <strain evidence="3">NLAE-zl-C134</strain>
    </source>
</reference>
<accession>A0A315ZWV9</accession>
<protein>
    <submittedName>
        <fullName evidence="2">Putative phage tail component, N-terminal domain-containing protein</fullName>
    </submittedName>
</protein>
<evidence type="ECO:0000259" key="1">
    <source>
        <dbReference type="Pfam" id="PF05709"/>
    </source>
</evidence>
<dbReference type="Proteomes" id="UP000254051">
    <property type="component" value="Unassembled WGS sequence"/>
</dbReference>
<proteinExistence type="predicted"/>
<dbReference type="Pfam" id="PF05709">
    <property type="entry name" value="Sipho_tail"/>
    <property type="match status" value="1"/>
</dbReference>
<keyword evidence="3" id="KW-1185">Reference proteome</keyword>
<organism evidence="2 3">
    <name type="scientific">Faecalicatena contorta</name>
    <dbReference type="NCBI Taxonomy" id="39482"/>
    <lineage>
        <taxon>Bacteria</taxon>
        <taxon>Bacillati</taxon>
        <taxon>Bacillota</taxon>
        <taxon>Clostridia</taxon>
        <taxon>Lachnospirales</taxon>
        <taxon>Lachnospiraceae</taxon>
        <taxon>Faecalicatena</taxon>
    </lineage>
</organism>
<sequence length="481" mass="53181">MSLSVKFNGIELNQYIAVTQGFTPFIGANWDPELNTSAGLARGADFKYTTHKEKIIPMPFQMRYDLEEKYDELEGILNVNEPKELIFGNMPGKVFYAIPSGTLDFEEIVFLGSGEINWIVPDGLAHSTVEKVFPASLNSNGIMEATIVNNGTAEVPISYQITHNHENGYVGIVSEYGAMQYGYVDELDKEIRTKSQVLVNYSKASDFNAMTNGGGILTDNFPTNGTWATYYDYLALGGVGSGTTWHGASKTMTIPADSSGASGAQNFLAQARVWFETGTVAQTGILQFVVGDENGNHLASMHIMKDSTTNNTARVITQVQLKEINRIYYEPNSKSVTNQANGWISITKTGELFNFYFGGKTYSVRVPAAASRKGLTLTIFLGQYGTRGSGSLVHRMYFKNLVFQKNNVNYWYDIPNRYRNGSVLYIDGETTKAYVDGIPSEEITGSDYFLAPPGTTKVQFYYSDFSAPAPTIEARIREAYL</sequence>
<dbReference type="InterPro" id="IPR008841">
    <property type="entry name" value="Siphovirus-type_tail_N"/>
</dbReference>
<dbReference type="NCBIfam" id="TIGR01633">
    <property type="entry name" value="phi3626_gp14_N"/>
    <property type="match status" value="1"/>
</dbReference>
<dbReference type="RefSeq" id="WP_109711646.1">
    <property type="nucleotide sequence ID" value="NZ_QGDS01000007.1"/>
</dbReference>
<dbReference type="OrthoDB" id="3078561at2"/>
<gene>
    <name evidence="2" type="ORF">SAMN05216529_10755</name>
</gene>
<evidence type="ECO:0000313" key="2">
    <source>
        <dbReference type="EMBL" id="SUQ14602.1"/>
    </source>
</evidence>
<dbReference type="InterPro" id="IPR006520">
    <property type="entry name" value="Dit_BPSPP_N"/>
</dbReference>
<feature type="domain" description="Siphovirus-type tail component RIFT-related" evidence="1">
    <location>
        <begin position="42"/>
        <end position="117"/>
    </location>
</feature>
<dbReference type="AlphaFoldDB" id="A0A315ZWV9"/>